<protein>
    <submittedName>
        <fullName evidence="3">Uncharacterized protein</fullName>
    </submittedName>
</protein>
<sequence>MATNAQFAHGQGIYQPAYHQPIDEQDISQQQEHPHYMSHQHSYDQLSHQDSSYQGAGYDQGGFQEPASFQPFATNPNQSTFYTTPSRSFYYKTTRFAFLMTEWWIPEIFSFLISGALFGVYWYLLDEYNNKPISYWEDGLGVSTMFTTLPSAIAFLTTIMRGAMIFPVASAIGQWKWHNFKRKPRRLIEFERFDKASRGIMGSAGFILSRSVLNPATVGCIITIASVFFGPFLQNTVRQVVLPSLALNETAYLPVTSEYSGVTSEDDLGEDPIWLVAPPSMQATIGRSWFFGHGLETGSIDMSSQLPSECPTNDCSWEDFSTLSLVSACQETPFEVTEENVKNSTIRVATSLGAGISTLRLKADNTTSQTILHTRVARNIPEESVYSNWTEIIALQAHVGMIGDIDGSGSRFQAIECIMYWDVVRGSGNYTNGNLTNTWENTHWLKEDPGPPPTNDFADAVLKAPWPCGFNATSENDDDTCDFTVTADAQRGLFNSLRPYLNGYTEKINSVNNNDDPIVLSLSSDTMTDIFFWSWIAQERVEDDEHLPLSVVAQMYMSNLSYFLSAAVRLFSPENEMASGVASRQVVHFSMRKRYLVLPGAMLGLSIIFFAMAVFWTWNEKAWRNSQLPLFFHGLATTGHHEWDAMRMTSMWEVAYDTKVRLESSDGGPGRRLQRYRDDPGMSQPLVGYGSAAESTHLSEEIPGPTHKGTWGSTWSTATRV</sequence>
<dbReference type="OrthoDB" id="5242705at2759"/>
<evidence type="ECO:0000313" key="3">
    <source>
        <dbReference type="EMBL" id="KAH7363208.1"/>
    </source>
</evidence>
<keyword evidence="2" id="KW-1133">Transmembrane helix</keyword>
<accession>A0A8K0X582</accession>
<dbReference type="Pfam" id="PF11374">
    <property type="entry name" value="DUF3176"/>
    <property type="match status" value="1"/>
</dbReference>
<gene>
    <name evidence="3" type="ORF">B0T11DRAFT_339852</name>
</gene>
<keyword evidence="2" id="KW-0472">Membrane</keyword>
<evidence type="ECO:0000256" key="1">
    <source>
        <dbReference type="SAM" id="MobiDB-lite"/>
    </source>
</evidence>
<reference evidence="3" key="1">
    <citation type="journal article" date="2021" name="Nat. Commun.">
        <title>Genetic determinants of endophytism in the Arabidopsis root mycobiome.</title>
        <authorList>
            <person name="Mesny F."/>
            <person name="Miyauchi S."/>
            <person name="Thiergart T."/>
            <person name="Pickel B."/>
            <person name="Atanasova L."/>
            <person name="Karlsson M."/>
            <person name="Huettel B."/>
            <person name="Barry K.W."/>
            <person name="Haridas S."/>
            <person name="Chen C."/>
            <person name="Bauer D."/>
            <person name="Andreopoulos W."/>
            <person name="Pangilinan J."/>
            <person name="LaButti K."/>
            <person name="Riley R."/>
            <person name="Lipzen A."/>
            <person name="Clum A."/>
            <person name="Drula E."/>
            <person name="Henrissat B."/>
            <person name="Kohler A."/>
            <person name="Grigoriev I.V."/>
            <person name="Martin F.M."/>
            <person name="Hacquard S."/>
        </authorList>
    </citation>
    <scope>NUCLEOTIDE SEQUENCE</scope>
    <source>
        <strain evidence="3">MPI-CAGE-AT-0016</strain>
    </source>
</reference>
<name>A0A8K0X582_9PEZI</name>
<feature type="compositionally biased region" description="Polar residues" evidence="1">
    <location>
        <begin position="711"/>
        <end position="721"/>
    </location>
</feature>
<proteinExistence type="predicted"/>
<dbReference type="AlphaFoldDB" id="A0A8K0X582"/>
<dbReference type="EMBL" id="JAGPXD010000003">
    <property type="protein sequence ID" value="KAH7363208.1"/>
    <property type="molecule type" value="Genomic_DNA"/>
</dbReference>
<feature type="region of interest" description="Disordered" evidence="1">
    <location>
        <begin position="697"/>
        <end position="721"/>
    </location>
</feature>
<feature type="transmembrane region" description="Helical" evidence="2">
    <location>
        <begin position="103"/>
        <end position="124"/>
    </location>
</feature>
<feature type="transmembrane region" description="Helical" evidence="2">
    <location>
        <begin position="595"/>
        <end position="618"/>
    </location>
</feature>
<feature type="region of interest" description="Disordered" evidence="1">
    <location>
        <begin position="663"/>
        <end position="682"/>
    </location>
</feature>
<dbReference type="PANTHER" id="PTHR35394">
    <property type="entry name" value="DUF3176 DOMAIN-CONTAINING PROTEIN"/>
    <property type="match status" value="1"/>
</dbReference>
<comment type="caution">
    <text evidence="3">The sequence shown here is derived from an EMBL/GenBank/DDBJ whole genome shotgun (WGS) entry which is preliminary data.</text>
</comment>
<keyword evidence="4" id="KW-1185">Reference proteome</keyword>
<dbReference type="PANTHER" id="PTHR35394:SF5">
    <property type="entry name" value="DUF3176 DOMAIN-CONTAINING PROTEIN"/>
    <property type="match status" value="1"/>
</dbReference>
<evidence type="ECO:0000313" key="4">
    <source>
        <dbReference type="Proteomes" id="UP000813385"/>
    </source>
</evidence>
<dbReference type="InterPro" id="IPR021514">
    <property type="entry name" value="DUF3176"/>
</dbReference>
<evidence type="ECO:0000256" key="2">
    <source>
        <dbReference type="SAM" id="Phobius"/>
    </source>
</evidence>
<keyword evidence="2" id="KW-0812">Transmembrane</keyword>
<feature type="transmembrane region" description="Helical" evidence="2">
    <location>
        <begin position="152"/>
        <end position="175"/>
    </location>
</feature>
<dbReference type="Proteomes" id="UP000813385">
    <property type="component" value="Unassembled WGS sequence"/>
</dbReference>
<organism evidence="3 4">
    <name type="scientific">Plectosphaerella cucumerina</name>
    <dbReference type="NCBI Taxonomy" id="40658"/>
    <lineage>
        <taxon>Eukaryota</taxon>
        <taxon>Fungi</taxon>
        <taxon>Dikarya</taxon>
        <taxon>Ascomycota</taxon>
        <taxon>Pezizomycotina</taxon>
        <taxon>Sordariomycetes</taxon>
        <taxon>Hypocreomycetidae</taxon>
        <taxon>Glomerellales</taxon>
        <taxon>Plectosphaerellaceae</taxon>
        <taxon>Plectosphaerella</taxon>
    </lineage>
</organism>